<dbReference type="EMBL" id="MU128953">
    <property type="protein sequence ID" value="KAF9515142.1"/>
    <property type="molecule type" value="Genomic_DNA"/>
</dbReference>
<evidence type="ECO:0000256" key="1">
    <source>
        <dbReference type="ARBA" id="ARBA00004196"/>
    </source>
</evidence>
<dbReference type="Gene3D" id="2.70.98.70">
    <property type="match status" value="1"/>
</dbReference>
<evidence type="ECO:0000259" key="3">
    <source>
        <dbReference type="Pfam" id="PF07940"/>
    </source>
</evidence>
<dbReference type="Pfam" id="PF07940">
    <property type="entry name" value="Hepar_II_III_C"/>
    <property type="match status" value="1"/>
</dbReference>
<dbReference type="Proteomes" id="UP000886523">
    <property type="component" value="Unassembled WGS sequence"/>
</dbReference>
<dbReference type="SUPFAM" id="SSF48230">
    <property type="entry name" value="Chondroitin AC/alginate lyase"/>
    <property type="match status" value="1"/>
</dbReference>
<evidence type="ECO:0000256" key="2">
    <source>
        <dbReference type="SAM" id="Phobius"/>
    </source>
</evidence>
<dbReference type="GO" id="GO:0016829">
    <property type="term" value="F:lyase activity"/>
    <property type="evidence" value="ECO:0007669"/>
    <property type="project" value="InterPro"/>
</dbReference>
<dbReference type="AlphaFoldDB" id="A0A9P6B0C8"/>
<protein>
    <recommendedName>
        <fullName evidence="3">Heparinase II/III-like C-terminal domain-containing protein</fullName>
    </recommendedName>
</protein>
<accession>A0A9P6B0C8</accession>
<feature type="transmembrane region" description="Helical" evidence="2">
    <location>
        <begin position="28"/>
        <end position="47"/>
    </location>
</feature>
<dbReference type="InterPro" id="IPR012480">
    <property type="entry name" value="Hepar_II_III_C"/>
</dbReference>
<dbReference type="PANTHER" id="PTHR38045">
    <property type="entry name" value="CHROMOSOME 1, WHOLE GENOME SHOTGUN SEQUENCE"/>
    <property type="match status" value="1"/>
</dbReference>
<name>A0A9P6B0C8_9AGAM</name>
<keyword evidence="2" id="KW-0472">Membrane</keyword>
<dbReference type="InterPro" id="IPR008929">
    <property type="entry name" value="Chondroitin_lyas"/>
</dbReference>
<keyword evidence="2" id="KW-1133">Transmembrane helix</keyword>
<reference evidence="4" key="1">
    <citation type="journal article" date="2020" name="Nat. Commun.">
        <title>Large-scale genome sequencing of mycorrhizal fungi provides insights into the early evolution of symbiotic traits.</title>
        <authorList>
            <person name="Miyauchi S."/>
            <person name="Kiss E."/>
            <person name="Kuo A."/>
            <person name="Drula E."/>
            <person name="Kohler A."/>
            <person name="Sanchez-Garcia M."/>
            <person name="Morin E."/>
            <person name="Andreopoulos B."/>
            <person name="Barry K.W."/>
            <person name="Bonito G."/>
            <person name="Buee M."/>
            <person name="Carver A."/>
            <person name="Chen C."/>
            <person name="Cichocki N."/>
            <person name="Clum A."/>
            <person name="Culley D."/>
            <person name="Crous P.W."/>
            <person name="Fauchery L."/>
            <person name="Girlanda M."/>
            <person name="Hayes R.D."/>
            <person name="Keri Z."/>
            <person name="LaButti K."/>
            <person name="Lipzen A."/>
            <person name="Lombard V."/>
            <person name="Magnuson J."/>
            <person name="Maillard F."/>
            <person name="Murat C."/>
            <person name="Nolan M."/>
            <person name="Ohm R.A."/>
            <person name="Pangilinan J."/>
            <person name="Pereira M.F."/>
            <person name="Perotto S."/>
            <person name="Peter M."/>
            <person name="Pfister S."/>
            <person name="Riley R."/>
            <person name="Sitrit Y."/>
            <person name="Stielow J.B."/>
            <person name="Szollosi G."/>
            <person name="Zifcakova L."/>
            <person name="Stursova M."/>
            <person name="Spatafora J.W."/>
            <person name="Tedersoo L."/>
            <person name="Vaario L.M."/>
            <person name="Yamada A."/>
            <person name="Yan M."/>
            <person name="Wang P."/>
            <person name="Xu J."/>
            <person name="Bruns T."/>
            <person name="Baldrian P."/>
            <person name="Vilgalys R."/>
            <person name="Dunand C."/>
            <person name="Henrissat B."/>
            <person name="Grigoriev I.V."/>
            <person name="Hibbett D."/>
            <person name="Nagy L.G."/>
            <person name="Martin F.M."/>
        </authorList>
    </citation>
    <scope>NUCLEOTIDE SEQUENCE</scope>
    <source>
        <strain evidence="4">UP504</strain>
    </source>
</reference>
<comment type="subcellular location">
    <subcellularLocation>
        <location evidence="1">Cell envelope</location>
    </subcellularLocation>
</comment>
<dbReference type="Gene3D" id="1.50.10.100">
    <property type="entry name" value="Chondroitin AC/alginate lyase"/>
    <property type="match status" value="1"/>
</dbReference>
<dbReference type="PANTHER" id="PTHR38045:SF1">
    <property type="entry name" value="HEPARINASE II_III-LIKE PROTEIN"/>
    <property type="match status" value="1"/>
</dbReference>
<evidence type="ECO:0000313" key="4">
    <source>
        <dbReference type="EMBL" id="KAF9515142.1"/>
    </source>
</evidence>
<feature type="domain" description="Heparinase II/III-like C-terminal" evidence="3">
    <location>
        <begin position="507"/>
        <end position="692"/>
    </location>
</feature>
<comment type="caution">
    <text evidence="4">The sequence shown here is derived from an EMBL/GenBank/DDBJ whole genome shotgun (WGS) entry which is preliminary data.</text>
</comment>
<evidence type="ECO:0000313" key="5">
    <source>
        <dbReference type="Proteomes" id="UP000886523"/>
    </source>
</evidence>
<dbReference type="OrthoDB" id="3476529at2759"/>
<gene>
    <name evidence="4" type="ORF">BS47DRAFT_1381662</name>
</gene>
<proteinExistence type="predicted"/>
<organism evidence="4 5">
    <name type="scientific">Hydnum rufescens UP504</name>
    <dbReference type="NCBI Taxonomy" id="1448309"/>
    <lineage>
        <taxon>Eukaryota</taxon>
        <taxon>Fungi</taxon>
        <taxon>Dikarya</taxon>
        <taxon>Basidiomycota</taxon>
        <taxon>Agaricomycotina</taxon>
        <taxon>Agaricomycetes</taxon>
        <taxon>Cantharellales</taxon>
        <taxon>Hydnaceae</taxon>
        <taxon>Hydnum</taxon>
    </lineage>
</organism>
<sequence length="770" mass="83194">MAGHYQSANSSDPDFVPGRKRVTPWVKFGVPLAIVAIIGAVLGGVLGTQIHKSSTTVHGSSTSKSLSPQASSSVVAAASSSLLSIKEFDRLPSSTDSYGLPVYPTATNPALYTTPQFVQENAPAAWPQETFRPSAPSVTNVRPDRPRLIAPAPKWAALPSLIPLDAYLKGWNDTIFSNAAGVLNVSPKAFYLDGGSGALDIAREVKERIKNLAYAYRMSNNSVYAERVWVELQNAAGNGTTAFGTSGDNWNTAHFLDTAEFTAAFAIGYDWLYDYWSPTRRTQIMWSILNLGLKFGVQAYTDTSVSFGWWRTVNGNWNCVCNSGLAMGALAVLNDDPTGTASQILNLVVDNAKGNCAQGPSSDGTWSETANYWYFGTTGHAEMASSLITATGSAYGLLDVNPNFNLTGLYHMYVTGMTSLFNYGDHGPNKFSTTANSMMFYGSQYNAPAYTLFQRDRIDAGEPHGLFWYDPTASGAWWDNLSLDHYFENSTDQWASMRTSWTDNTGLYVAIKAGTNSGHQTHNDLDGGDFVLDAMGQRWAGELGSGDYLSTGYFVGDAADSQRWLYYRKRTEGQNTIVVNQQNQVLTAFPTVNFSSSGTTQGSSTVEIIPSDSTAFFAADLTATYGGTSVRRGLRLINGRKQVLLQDDISNSATSVQWRMHTNASVVINTAGTTATLTLASKVVQVQLLNAPSGINFTTAQPVRYPSDPPLPPNQVDQPNPGVTVLVINVPAGTNSIQVLFNPQWSGMSANSFVTPKSVPVDSWSLTSHN</sequence>
<keyword evidence="2" id="KW-0812">Transmembrane</keyword>
<keyword evidence="5" id="KW-1185">Reference proteome</keyword>